<dbReference type="Proteomes" id="UP000283841">
    <property type="component" value="Unassembled WGS sequence"/>
</dbReference>
<feature type="transmembrane region" description="Helical" evidence="7">
    <location>
        <begin position="184"/>
        <end position="208"/>
    </location>
</feature>
<comment type="similarity">
    <text evidence="5">Belongs to the SAT4 family.</text>
</comment>
<feature type="transmembrane region" description="Helical" evidence="7">
    <location>
        <begin position="260"/>
        <end position="279"/>
    </location>
</feature>
<accession>A0A443HIK6</accession>
<dbReference type="STRING" id="264951.A0A443HIK6"/>
<comment type="caution">
    <text evidence="9">The sequence shown here is derived from an EMBL/GenBank/DDBJ whole genome shotgun (WGS) entry which is preliminary data.</text>
</comment>
<feature type="region of interest" description="Disordered" evidence="6">
    <location>
        <begin position="359"/>
        <end position="388"/>
    </location>
</feature>
<name>A0A443HIK6_BYSSP</name>
<protein>
    <submittedName>
        <fullName evidence="9">Putative integral membrane protein</fullName>
    </submittedName>
</protein>
<dbReference type="RefSeq" id="XP_028481270.1">
    <property type="nucleotide sequence ID" value="XM_028632082.1"/>
</dbReference>
<feature type="domain" description="Rhodopsin" evidence="8">
    <location>
        <begin position="42"/>
        <end position="284"/>
    </location>
</feature>
<evidence type="ECO:0000256" key="2">
    <source>
        <dbReference type="ARBA" id="ARBA00022692"/>
    </source>
</evidence>
<evidence type="ECO:0000313" key="10">
    <source>
        <dbReference type="Proteomes" id="UP000283841"/>
    </source>
</evidence>
<evidence type="ECO:0000256" key="4">
    <source>
        <dbReference type="ARBA" id="ARBA00023136"/>
    </source>
</evidence>
<feature type="transmembrane region" description="Helical" evidence="7">
    <location>
        <begin position="26"/>
        <end position="46"/>
    </location>
</feature>
<evidence type="ECO:0000259" key="8">
    <source>
        <dbReference type="Pfam" id="PF20684"/>
    </source>
</evidence>
<evidence type="ECO:0000256" key="6">
    <source>
        <dbReference type="SAM" id="MobiDB-lite"/>
    </source>
</evidence>
<comment type="subcellular location">
    <subcellularLocation>
        <location evidence="1">Membrane</location>
        <topology evidence="1">Multi-pass membrane protein</topology>
    </subcellularLocation>
</comment>
<dbReference type="EMBL" id="RCNU01000018">
    <property type="protein sequence ID" value="RWQ91625.1"/>
    <property type="molecule type" value="Genomic_DNA"/>
</dbReference>
<evidence type="ECO:0000256" key="7">
    <source>
        <dbReference type="SAM" id="Phobius"/>
    </source>
</evidence>
<keyword evidence="3 7" id="KW-1133">Transmembrane helix</keyword>
<feature type="compositionally biased region" description="Polar residues" evidence="6">
    <location>
        <begin position="371"/>
        <end position="380"/>
    </location>
</feature>
<feature type="transmembrane region" description="Helical" evidence="7">
    <location>
        <begin position="220"/>
        <end position="240"/>
    </location>
</feature>
<dbReference type="GO" id="GO:0016020">
    <property type="term" value="C:membrane"/>
    <property type="evidence" value="ECO:0007669"/>
    <property type="project" value="UniProtKB-SubCell"/>
</dbReference>
<organism evidence="9 10">
    <name type="scientific">Byssochlamys spectabilis</name>
    <name type="common">Paecilomyces variotii</name>
    <dbReference type="NCBI Taxonomy" id="264951"/>
    <lineage>
        <taxon>Eukaryota</taxon>
        <taxon>Fungi</taxon>
        <taxon>Dikarya</taxon>
        <taxon>Ascomycota</taxon>
        <taxon>Pezizomycotina</taxon>
        <taxon>Eurotiomycetes</taxon>
        <taxon>Eurotiomycetidae</taxon>
        <taxon>Eurotiales</taxon>
        <taxon>Thermoascaceae</taxon>
        <taxon>Paecilomyces</taxon>
    </lineage>
</organism>
<feature type="transmembrane region" description="Helical" evidence="7">
    <location>
        <begin position="58"/>
        <end position="86"/>
    </location>
</feature>
<evidence type="ECO:0000256" key="1">
    <source>
        <dbReference type="ARBA" id="ARBA00004141"/>
    </source>
</evidence>
<sequence length="388" mass="41819">MAITASPSSGGKVPADGASAMAIRQIIASVVMPTIAIIATGLRFLARRMRRAKPGIEDWLIVGGSVWTIGYGICNILSATLGAVGWSSAVLVEAGQNDHVIAQLELAIAGQVLYALALGCVKVSICLQLIGIFRIHRLFRSLASVVLILSICWSFQTILIAFLICRPLSRNWVKQSEGTCGNIHGAYIAIGIVDIFTDTLIFLLPIPMIQTLQVPTRTKLATMAIFALGGLTIGAGITRIVEVSRVEFNPSDVEPGVKFIVWSIVEPSIGVTVACMLVMRPLFVRISESLSSWAPWKTQNSDQGNNYAGSEKVLQGKQRFTSTISHQFVKLYPEFNGTLLNSITSANEGSINISLNRDQERDGVSSHSDHQTVASSSSGKEQFPIHVV</sequence>
<keyword evidence="4 7" id="KW-0472">Membrane</keyword>
<feature type="compositionally biased region" description="Basic and acidic residues" evidence="6">
    <location>
        <begin position="359"/>
        <end position="370"/>
    </location>
</feature>
<dbReference type="InterPro" id="IPR049326">
    <property type="entry name" value="Rhodopsin_dom_fungi"/>
</dbReference>
<dbReference type="PANTHER" id="PTHR33048">
    <property type="entry name" value="PTH11-LIKE INTEGRAL MEMBRANE PROTEIN (AFU_ORTHOLOGUE AFUA_5G11245)"/>
    <property type="match status" value="1"/>
</dbReference>
<keyword evidence="2 7" id="KW-0812">Transmembrane</keyword>
<dbReference type="Pfam" id="PF20684">
    <property type="entry name" value="Fung_rhodopsin"/>
    <property type="match status" value="1"/>
</dbReference>
<proteinExistence type="inferred from homology"/>
<gene>
    <name evidence="9" type="ORF">C8Q69DRAFT_488951</name>
</gene>
<reference evidence="9 10" key="1">
    <citation type="journal article" date="2018" name="Front. Microbiol.">
        <title>Genomic and genetic insights into a cosmopolitan fungus, Paecilomyces variotii (Eurotiales).</title>
        <authorList>
            <person name="Urquhart A.S."/>
            <person name="Mondo S.J."/>
            <person name="Makela M.R."/>
            <person name="Hane J.K."/>
            <person name="Wiebenga A."/>
            <person name="He G."/>
            <person name="Mihaltcheva S."/>
            <person name="Pangilinan J."/>
            <person name="Lipzen A."/>
            <person name="Barry K."/>
            <person name="de Vries R.P."/>
            <person name="Grigoriev I.V."/>
            <person name="Idnurm A."/>
        </authorList>
    </citation>
    <scope>NUCLEOTIDE SEQUENCE [LARGE SCALE GENOMIC DNA]</scope>
    <source>
        <strain evidence="9 10">CBS 101075</strain>
    </source>
</reference>
<feature type="transmembrane region" description="Helical" evidence="7">
    <location>
        <begin position="142"/>
        <end position="164"/>
    </location>
</feature>
<dbReference type="AlphaFoldDB" id="A0A443HIK6"/>
<dbReference type="GeneID" id="39601359"/>
<evidence type="ECO:0000313" key="9">
    <source>
        <dbReference type="EMBL" id="RWQ91625.1"/>
    </source>
</evidence>
<feature type="transmembrane region" description="Helical" evidence="7">
    <location>
        <begin position="106"/>
        <end position="130"/>
    </location>
</feature>
<dbReference type="InterPro" id="IPR052337">
    <property type="entry name" value="SAT4-like"/>
</dbReference>
<evidence type="ECO:0000256" key="5">
    <source>
        <dbReference type="ARBA" id="ARBA00038359"/>
    </source>
</evidence>
<keyword evidence="10" id="KW-1185">Reference proteome</keyword>
<dbReference type="PANTHER" id="PTHR33048:SF47">
    <property type="entry name" value="INTEGRAL MEMBRANE PROTEIN-RELATED"/>
    <property type="match status" value="1"/>
</dbReference>
<evidence type="ECO:0000256" key="3">
    <source>
        <dbReference type="ARBA" id="ARBA00022989"/>
    </source>
</evidence>
<dbReference type="VEuPathDB" id="FungiDB:C8Q69DRAFT_488951"/>